<accession>Q4TI36</accession>
<protein>
    <submittedName>
        <fullName evidence="2">(spotted green pufferfish) hypothetical protein</fullName>
    </submittedName>
</protein>
<feature type="region of interest" description="Disordered" evidence="1">
    <location>
        <begin position="1"/>
        <end position="50"/>
    </location>
</feature>
<dbReference type="AlphaFoldDB" id="Q4TI36"/>
<dbReference type="EMBL" id="CAAE01002432">
    <property type="protein sequence ID" value="CAF87446.1"/>
    <property type="molecule type" value="Genomic_DNA"/>
</dbReference>
<organism evidence="2">
    <name type="scientific">Tetraodon nigroviridis</name>
    <name type="common">Spotted green pufferfish</name>
    <name type="synonym">Chelonodon nigroviridis</name>
    <dbReference type="NCBI Taxonomy" id="99883"/>
    <lineage>
        <taxon>Eukaryota</taxon>
        <taxon>Metazoa</taxon>
        <taxon>Chordata</taxon>
        <taxon>Craniata</taxon>
        <taxon>Vertebrata</taxon>
        <taxon>Euteleostomi</taxon>
        <taxon>Actinopterygii</taxon>
        <taxon>Neopterygii</taxon>
        <taxon>Teleostei</taxon>
        <taxon>Neoteleostei</taxon>
        <taxon>Acanthomorphata</taxon>
        <taxon>Eupercaria</taxon>
        <taxon>Tetraodontiformes</taxon>
        <taxon>Tetradontoidea</taxon>
        <taxon>Tetraodontidae</taxon>
        <taxon>Tetraodon</taxon>
    </lineage>
</organism>
<reference evidence="2" key="2">
    <citation type="submission" date="2004-02" db="EMBL/GenBank/DDBJ databases">
        <authorList>
            <consortium name="Genoscope"/>
            <consortium name="Whitehead Institute Centre for Genome Research"/>
        </authorList>
    </citation>
    <scope>NUCLEOTIDE SEQUENCE</scope>
</reference>
<sequence>LHHHDGELRPGAPEGIHAVRHGHGSGGRAAHRDLPDHRPGGRPERQRAQV</sequence>
<evidence type="ECO:0000256" key="1">
    <source>
        <dbReference type="SAM" id="MobiDB-lite"/>
    </source>
</evidence>
<feature type="non-terminal residue" evidence="2">
    <location>
        <position position="1"/>
    </location>
</feature>
<comment type="caution">
    <text evidence="2">The sequence shown here is derived from an EMBL/GenBank/DDBJ whole genome shotgun (WGS) entry which is preliminary data.</text>
</comment>
<dbReference type="KEGG" id="tng:GSTEN00000151G001"/>
<gene>
    <name evidence="2" type="ORF">GSTENG00000151001</name>
</gene>
<feature type="compositionally biased region" description="Basic and acidic residues" evidence="1">
    <location>
        <begin position="30"/>
        <end position="50"/>
    </location>
</feature>
<reference evidence="2" key="1">
    <citation type="journal article" date="2004" name="Nature">
        <title>Genome duplication in the teleost fish Tetraodon nigroviridis reveals the early vertebrate proto-karyotype.</title>
        <authorList>
            <person name="Jaillon O."/>
            <person name="Aury J.-M."/>
            <person name="Brunet F."/>
            <person name="Petit J.-L."/>
            <person name="Stange-Thomann N."/>
            <person name="Mauceli E."/>
            <person name="Bouneau L."/>
            <person name="Fischer C."/>
            <person name="Ozouf-Costaz C."/>
            <person name="Bernot A."/>
            <person name="Nicaud S."/>
            <person name="Jaffe D."/>
            <person name="Fisher S."/>
            <person name="Lutfalla G."/>
            <person name="Dossat C."/>
            <person name="Segurens B."/>
            <person name="Dasilva C."/>
            <person name="Salanoubat M."/>
            <person name="Levy M."/>
            <person name="Boudet N."/>
            <person name="Castellano S."/>
            <person name="Anthouard V."/>
            <person name="Jubin C."/>
            <person name="Castelli V."/>
            <person name="Katinka M."/>
            <person name="Vacherie B."/>
            <person name="Biemont C."/>
            <person name="Skalli Z."/>
            <person name="Cattolico L."/>
            <person name="Poulain J."/>
            <person name="De Berardinis V."/>
            <person name="Cruaud C."/>
            <person name="Duprat S."/>
            <person name="Brottier P."/>
            <person name="Coutanceau J.-P."/>
            <person name="Gouzy J."/>
            <person name="Parra G."/>
            <person name="Lardier G."/>
            <person name="Chapple C."/>
            <person name="McKernan K.J."/>
            <person name="McEwan P."/>
            <person name="Bosak S."/>
            <person name="Kellis M."/>
            <person name="Volff J.-N."/>
            <person name="Guigo R."/>
            <person name="Zody M.C."/>
            <person name="Mesirov J."/>
            <person name="Lindblad-Toh K."/>
            <person name="Birren B."/>
            <person name="Nusbaum C."/>
            <person name="Kahn D."/>
            <person name="Robinson-Rechavi M."/>
            <person name="Laudet V."/>
            <person name="Schachter V."/>
            <person name="Quetier F."/>
            <person name="Saurin W."/>
            <person name="Scarpelli C."/>
            <person name="Wincker P."/>
            <person name="Lander E.S."/>
            <person name="Weissenbach J."/>
            <person name="Roest Crollius H."/>
        </authorList>
    </citation>
    <scope>NUCLEOTIDE SEQUENCE [LARGE SCALE GENOMIC DNA]</scope>
</reference>
<evidence type="ECO:0000313" key="2">
    <source>
        <dbReference type="EMBL" id="CAF87446.1"/>
    </source>
</evidence>
<proteinExistence type="predicted"/>
<name>Q4TI36_TETNG</name>